<feature type="domain" description="HTH lysR-type" evidence="5">
    <location>
        <begin position="1"/>
        <end position="58"/>
    </location>
</feature>
<gene>
    <name evidence="6" type="ORF">IDM40_04205</name>
</gene>
<dbReference type="InterPro" id="IPR036388">
    <property type="entry name" value="WH-like_DNA-bd_sf"/>
</dbReference>
<comment type="caution">
    <text evidence="6">The sequence shown here is derived from an EMBL/GenBank/DDBJ whole genome shotgun (WGS) entry which is preliminary data.</text>
</comment>
<evidence type="ECO:0000256" key="4">
    <source>
        <dbReference type="ARBA" id="ARBA00023163"/>
    </source>
</evidence>
<reference evidence="6 7" key="1">
    <citation type="submission" date="2020-09" db="EMBL/GenBank/DDBJ databases">
        <title>Diversity and distribution of actinomycetes associated with coral in the coast of Hainan.</title>
        <authorList>
            <person name="Li F."/>
        </authorList>
    </citation>
    <scope>NUCLEOTIDE SEQUENCE [LARGE SCALE GENOMIC DNA]</scope>
    <source>
        <strain evidence="6 7">HNM0947</strain>
    </source>
</reference>
<keyword evidence="7" id="KW-1185">Reference proteome</keyword>
<dbReference type="Pfam" id="PF03466">
    <property type="entry name" value="LysR_substrate"/>
    <property type="match status" value="1"/>
</dbReference>
<dbReference type="CDD" id="cd05466">
    <property type="entry name" value="PBP2_LTTR_substrate"/>
    <property type="match status" value="1"/>
</dbReference>
<comment type="similarity">
    <text evidence="1">Belongs to the LysR transcriptional regulatory family.</text>
</comment>
<name>A0ABR9P263_9ACTN</name>
<dbReference type="Gene3D" id="1.10.10.10">
    <property type="entry name" value="Winged helix-like DNA-binding domain superfamily/Winged helix DNA-binding domain"/>
    <property type="match status" value="1"/>
</dbReference>
<dbReference type="Gene3D" id="3.40.190.10">
    <property type="entry name" value="Periplasmic binding protein-like II"/>
    <property type="match status" value="2"/>
</dbReference>
<dbReference type="PROSITE" id="PS50931">
    <property type="entry name" value="HTH_LYSR"/>
    <property type="match status" value="1"/>
</dbReference>
<dbReference type="InterPro" id="IPR005119">
    <property type="entry name" value="LysR_subst-bd"/>
</dbReference>
<proteinExistence type="inferred from homology"/>
<dbReference type="EMBL" id="JADBGI010000003">
    <property type="protein sequence ID" value="MBE2997914.1"/>
    <property type="molecule type" value="Genomic_DNA"/>
</dbReference>
<sequence>MDTGLLRSFLTVAQRQSFTGAADELGFTQSTVTGHVQKLERQLGTRLLDRLPSGVVATEAGSRLVPHAEQVLAAEDRLHGSLRGGASRPSGTVRVTAPESLCTYRLPGIVRAVQAAEPGVRVWITPGGVRTGLEAVRRGTADLALVMESREPVTDLAQEHLGREPLVVLDNAESPGPAATWADLARRDALLVEEGCSYSDDVVLRLAATDETAGRRSRFGSVEAIKRCVAVGLGWTVLPALTVGGEGDAGDLAVLDGPDLPACDVRILSHPRRHRGPEVEAVLAEIRRAWNPHQV</sequence>
<dbReference type="RefSeq" id="WP_193120559.1">
    <property type="nucleotide sequence ID" value="NZ_JADBGI010000003.1"/>
</dbReference>
<keyword evidence="4" id="KW-0804">Transcription</keyword>
<evidence type="ECO:0000313" key="7">
    <source>
        <dbReference type="Proteomes" id="UP000806528"/>
    </source>
</evidence>
<keyword evidence="2" id="KW-0805">Transcription regulation</keyword>
<accession>A0ABR9P263</accession>
<evidence type="ECO:0000256" key="3">
    <source>
        <dbReference type="ARBA" id="ARBA00023125"/>
    </source>
</evidence>
<dbReference type="InterPro" id="IPR000847">
    <property type="entry name" value="LysR_HTH_N"/>
</dbReference>
<evidence type="ECO:0000313" key="6">
    <source>
        <dbReference type="EMBL" id="MBE2997914.1"/>
    </source>
</evidence>
<dbReference type="SUPFAM" id="SSF46785">
    <property type="entry name" value="Winged helix' DNA-binding domain"/>
    <property type="match status" value="1"/>
</dbReference>
<dbReference type="PRINTS" id="PR00039">
    <property type="entry name" value="HTHLYSR"/>
</dbReference>
<dbReference type="SUPFAM" id="SSF53850">
    <property type="entry name" value="Periplasmic binding protein-like II"/>
    <property type="match status" value="1"/>
</dbReference>
<evidence type="ECO:0000256" key="1">
    <source>
        <dbReference type="ARBA" id="ARBA00009437"/>
    </source>
</evidence>
<dbReference type="Proteomes" id="UP000806528">
    <property type="component" value="Unassembled WGS sequence"/>
</dbReference>
<evidence type="ECO:0000256" key="2">
    <source>
        <dbReference type="ARBA" id="ARBA00023015"/>
    </source>
</evidence>
<dbReference type="PANTHER" id="PTHR30126:SF39">
    <property type="entry name" value="HTH-TYPE TRANSCRIPTIONAL REGULATOR CYSL"/>
    <property type="match status" value="1"/>
</dbReference>
<protein>
    <submittedName>
        <fullName evidence="6">LysR family transcriptional regulator</fullName>
    </submittedName>
</protein>
<dbReference type="Pfam" id="PF00126">
    <property type="entry name" value="HTH_1"/>
    <property type="match status" value="1"/>
</dbReference>
<evidence type="ECO:0000259" key="5">
    <source>
        <dbReference type="PROSITE" id="PS50931"/>
    </source>
</evidence>
<organism evidence="6 7">
    <name type="scientific">Nocardiopsis coralli</name>
    <dbReference type="NCBI Taxonomy" id="2772213"/>
    <lineage>
        <taxon>Bacteria</taxon>
        <taxon>Bacillati</taxon>
        <taxon>Actinomycetota</taxon>
        <taxon>Actinomycetes</taxon>
        <taxon>Streptosporangiales</taxon>
        <taxon>Nocardiopsidaceae</taxon>
        <taxon>Nocardiopsis</taxon>
    </lineage>
</organism>
<dbReference type="InterPro" id="IPR036390">
    <property type="entry name" value="WH_DNA-bd_sf"/>
</dbReference>
<dbReference type="PANTHER" id="PTHR30126">
    <property type="entry name" value="HTH-TYPE TRANSCRIPTIONAL REGULATOR"/>
    <property type="match status" value="1"/>
</dbReference>
<keyword evidence="3" id="KW-0238">DNA-binding</keyword>